<dbReference type="AlphaFoldDB" id="A0ABD0LR54"/>
<accession>A0ABD0LR54</accession>
<dbReference type="Proteomes" id="UP001519460">
    <property type="component" value="Unassembled WGS sequence"/>
</dbReference>
<comment type="caution">
    <text evidence="1">The sequence shown here is derived from an EMBL/GenBank/DDBJ whole genome shotgun (WGS) entry which is preliminary data.</text>
</comment>
<evidence type="ECO:0000313" key="2">
    <source>
        <dbReference type="Proteomes" id="UP001519460"/>
    </source>
</evidence>
<gene>
    <name evidence="1" type="ORF">BaRGS_00006918</name>
</gene>
<organism evidence="1 2">
    <name type="scientific">Batillaria attramentaria</name>
    <dbReference type="NCBI Taxonomy" id="370345"/>
    <lineage>
        <taxon>Eukaryota</taxon>
        <taxon>Metazoa</taxon>
        <taxon>Spiralia</taxon>
        <taxon>Lophotrochozoa</taxon>
        <taxon>Mollusca</taxon>
        <taxon>Gastropoda</taxon>
        <taxon>Caenogastropoda</taxon>
        <taxon>Sorbeoconcha</taxon>
        <taxon>Cerithioidea</taxon>
        <taxon>Batillariidae</taxon>
        <taxon>Batillaria</taxon>
    </lineage>
</organism>
<dbReference type="EMBL" id="JACVVK020000029">
    <property type="protein sequence ID" value="KAK7501832.1"/>
    <property type="molecule type" value="Genomic_DNA"/>
</dbReference>
<protein>
    <submittedName>
        <fullName evidence="1">Uncharacterized protein</fullName>
    </submittedName>
</protein>
<proteinExistence type="predicted"/>
<sequence length="84" mass="9566">MLTEPLESIKESVPIYMLLSGQDDVCSMLRRTQQRDWEWRARDAGPRRQVTMAAGSVHQACGVFMKARYVYCAFNNILLLAPSS</sequence>
<reference evidence="1 2" key="1">
    <citation type="journal article" date="2023" name="Sci. Data">
        <title>Genome assembly of the Korean intertidal mud-creeper Batillaria attramentaria.</title>
        <authorList>
            <person name="Patra A.K."/>
            <person name="Ho P.T."/>
            <person name="Jun S."/>
            <person name="Lee S.J."/>
            <person name="Kim Y."/>
            <person name="Won Y.J."/>
        </authorList>
    </citation>
    <scope>NUCLEOTIDE SEQUENCE [LARGE SCALE GENOMIC DNA]</scope>
    <source>
        <strain evidence="1">Wonlab-2016</strain>
    </source>
</reference>
<name>A0ABD0LR54_9CAEN</name>
<keyword evidence="2" id="KW-1185">Reference proteome</keyword>
<evidence type="ECO:0000313" key="1">
    <source>
        <dbReference type="EMBL" id="KAK7501832.1"/>
    </source>
</evidence>